<evidence type="ECO:0000256" key="1">
    <source>
        <dbReference type="ARBA" id="ARBA00012468"/>
    </source>
</evidence>
<reference evidence="7" key="1">
    <citation type="submission" date="2015-08" db="EMBL/GenBank/DDBJ databases">
        <title>Complete Genome Sequence of Azospirillum thiophilum BV-S.</title>
        <authorList>
            <person name="Fomenkov A."/>
            <person name="Vincze T."/>
            <person name="Grabovich M."/>
            <person name="Dubinina G."/>
            <person name="Orlova M."/>
            <person name="Belousova E."/>
            <person name="Roberts R.J."/>
        </authorList>
    </citation>
    <scope>NUCLEOTIDE SEQUENCE [LARGE SCALE GENOMIC DNA]</scope>
    <source>
        <strain evidence="7">BV-S</strain>
    </source>
</reference>
<name>A0AAC8W3J6_9PROT</name>
<dbReference type="GO" id="GO:0046938">
    <property type="term" value="P:phytochelatin biosynthetic process"/>
    <property type="evidence" value="ECO:0007669"/>
    <property type="project" value="InterPro"/>
</dbReference>
<evidence type="ECO:0000256" key="3">
    <source>
        <dbReference type="ARBA" id="ARBA00022679"/>
    </source>
</evidence>
<feature type="domain" description="Peptidase C83" evidence="5">
    <location>
        <begin position="1"/>
        <end position="232"/>
    </location>
</feature>
<dbReference type="Gene3D" id="3.90.70.30">
    <property type="entry name" value="Phytochelatin synthase, N-terminal domain"/>
    <property type="match status" value="1"/>
</dbReference>
<dbReference type="Proteomes" id="UP000069935">
    <property type="component" value="Chromosome 4"/>
</dbReference>
<keyword evidence="2" id="KW-0104">Cadmium</keyword>
<dbReference type="EC" id="2.3.2.15" evidence="1"/>
<dbReference type="EMBL" id="CP012404">
    <property type="protein sequence ID" value="ALG74459.1"/>
    <property type="molecule type" value="Genomic_DNA"/>
</dbReference>
<keyword evidence="7" id="KW-1185">Reference proteome</keyword>
<dbReference type="InterPro" id="IPR038765">
    <property type="entry name" value="Papain-like_cys_pep_sf"/>
</dbReference>
<dbReference type="InterPro" id="IPR040409">
    <property type="entry name" value="PCS-like"/>
</dbReference>
<dbReference type="GO" id="GO:0010038">
    <property type="term" value="P:response to metal ion"/>
    <property type="evidence" value="ECO:0007669"/>
    <property type="project" value="InterPro"/>
</dbReference>
<organism evidence="6 7">
    <name type="scientific">Azospirillum thiophilum</name>
    <dbReference type="NCBI Taxonomy" id="528244"/>
    <lineage>
        <taxon>Bacteria</taxon>
        <taxon>Pseudomonadati</taxon>
        <taxon>Pseudomonadota</taxon>
        <taxon>Alphaproteobacteria</taxon>
        <taxon>Rhodospirillales</taxon>
        <taxon>Azospirillaceae</taxon>
        <taxon>Azospirillum</taxon>
    </lineage>
</organism>
<dbReference type="PROSITE" id="PS51443">
    <property type="entry name" value="PCS"/>
    <property type="match status" value="1"/>
</dbReference>
<dbReference type="PANTHER" id="PTHR33447:SF20">
    <property type="entry name" value="GLUTATHIONE GAMMA-GLUTAMYLCYSTEINYLTRANSFERASE"/>
    <property type="match status" value="1"/>
</dbReference>
<protein>
    <recommendedName>
        <fullName evidence="1">glutathione gamma-glutamylcysteinyltransferase</fullName>
        <ecNumber evidence="1">2.3.2.15</ecNumber>
    </recommendedName>
</protein>
<evidence type="ECO:0000313" key="6">
    <source>
        <dbReference type="EMBL" id="ALG74459.1"/>
    </source>
</evidence>
<keyword evidence="3" id="KW-0808">Transferase</keyword>
<accession>A0AAC8W3J6</accession>
<evidence type="ECO:0000256" key="4">
    <source>
        <dbReference type="ARBA" id="ARBA00022723"/>
    </source>
</evidence>
<dbReference type="InterPro" id="IPR007719">
    <property type="entry name" value="PCS_N"/>
</dbReference>
<evidence type="ECO:0000313" key="7">
    <source>
        <dbReference type="Proteomes" id="UP000069935"/>
    </source>
</evidence>
<dbReference type="SUPFAM" id="SSF54001">
    <property type="entry name" value="Cysteine proteinases"/>
    <property type="match status" value="1"/>
</dbReference>
<dbReference type="InterPro" id="IPR038156">
    <property type="entry name" value="PCS_N_sf"/>
</dbReference>
<dbReference type="Pfam" id="PF05023">
    <property type="entry name" value="Phytochelatin"/>
    <property type="match status" value="1"/>
</dbReference>
<sequence>MPGQPMAQQDDRKPKFGPDAVPITRAVDYVRNAPAPDYWALAPFYVPQATSASCSLASVTMMLNALRGLPALASERLVTGKQLLDRLDDDHWRAATAEDGEGISFGELETYVRRSLAAYGIEAEIEVWRPRDASAATLAELRRLLSENERSADDIVLLAFDQGTLTGDVGLGHIAPLGAYDPVTKRALVMDPDRAWYVPYWTGDARLLDAMLKPDRADPEGSGLIRVRTRRVSG</sequence>
<keyword evidence="4" id="KW-0479">Metal-binding</keyword>
<gene>
    <name evidence="6" type="ORF">AL072_25045</name>
</gene>
<dbReference type="PANTHER" id="PTHR33447">
    <property type="entry name" value="GLUTATHIONE GAMMA-GLUTAMYLCYSTEINYLTRANSFERASE"/>
    <property type="match status" value="1"/>
</dbReference>
<dbReference type="GO" id="GO:0046872">
    <property type="term" value="F:metal ion binding"/>
    <property type="evidence" value="ECO:0007669"/>
    <property type="project" value="UniProtKB-KW"/>
</dbReference>
<proteinExistence type="predicted"/>
<dbReference type="GO" id="GO:0016756">
    <property type="term" value="F:glutathione gamma-glutamylcysteinyltransferase activity"/>
    <property type="evidence" value="ECO:0007669"/>
    <property type="project" value="UniProtKB-EC"/>
</dbReference>
<dbReference type="AlphaFoldDB" id="A0AAC8W3J6"/>
<dbReference type="KEGG" id="ati:AL072_25045"/>
<reference evidence="6 7" key="2">
    <citation type="journal article" date="2016" name="Genome Announc.">
        <title>Complete Genome Sequence of a Strain of Azospirillum thiophilum Isolated from a Sulfide Spring.</title>
        <authorList>
            <person name="Fomenkov A."/>
            <person name="Vincze T."/>
            <person name="Grabovich M."/>
            <person name="Anton B.P."/>
            <person name="Dubinina G."/>
            <person name="Orlova M."/>
            <person name="Belousova E."/>
            <person name="Roberts R.J."/>
        </authorList>
    </citation>
    <scope>NUCLEOTIDE SEQUENCE [LARGE SCALE GENOMIC DNA]</scope>
    <source>
        <strain evidence="6 7">BV-S</strain>
    </source>
</reference>
<evidence type="ECO:0000259" key="5">
    <source>
        <dbReference type="PROSITE" id="PS51443"/>
    </source>
</evidence>
<evidence type="ECO:0000256" key="2">
    <source>
        <dbReference type="ARBA" id="ARBA00022539"/>
    </source>
</evidence>